<dbReference type="Proteomes" id="UP000064243">
    <property type="component" value="Unassembled WGS sequence"/>
</dbReference>
<gene>
    <name evidence="1" type="ORF">ABW22_10195</name>
</gene>
<comment type="caution">
    <text evidence="1">The sequence shown here is derived from an EMBL/GenBank/DDBJ whole genome shotgun (WGS) entry which is preliminary data.</text>
</comment>
<keyword evidence="2" id="KW-1185">Reference proteome</keyword>
<evidence type="ECO:0008006" key="3">
    <source>
        <dbReference type="Google" id="ProtNLM"/>
    </source>
</evidence>
<protein>
    <recommendedName>
        <fullName evidence="3">Cytochrome C</fullName>
    </recommendedName>
</protein>
<dbReference type="PATRIC" id="fig|36861.3.peg.1702"/>
<dbReference type="OrthoDB" id="9811281at2"/>
<dbReference type="EMBL" id="LDUG01000025">
    <property type="protein sequence ID" value="KVW95529.1"/>
    <property type="molecule type" value="Genomic_DNA"/>
</dbReference>
<evidence type="ECO:0000313" key="2">
    <source>
        <dbReference type="Proteomes" id="UP000064243"/>
    </source>
</evidence>
<dbReference type="AlphaFoldDB" id="A0A106BN73"/>
<organism evidence="1 2">
    <name type="scientific">Thiobacillus denitrificans</name>
    <dbReference type="NCBI Taxonomy" id="36861"/>
    <lineage>
        <taxon>Bacteria</taxon>
        <taxon>Pseudomonadati</taxon>
        <taxon>Pseudomonadota</taxon>
        <taxon>Betaproteobacteria</taxon>
        <taxon>Nitrosomonadales</taxon>
        <taxon>Thiobacillaceae</taxon>
        <taxon>Thiobacillus</taxon>
    </lineage>
</organism>
<reference evidence="1 2" key="1">
    <citation type="journal article" date="2015" name="Appl. Environ. Microbiol.">
        <title>Aerobic and Anaerobic Thiosulfate Oxidation by a Cold-Adapted, Subglacial Chemoautotroph.</title>
        <authorList>
            <person name="Harrold Z.R."/>
            <person name="Skidmore M.L."/>
            <person name="Hamilton T.L."/>
            <person name="Desch L."/>
            <person name="Amada K."/>
            <person name="van Gelder W."/>
            <person name="Glover K."/>
            <person name="Roden E.E."/>
            <person name="Boyd E.S."/>
        </authorList>
    </citation>
    <scope>NUCLEOTIDE SEQUENCE [LARGE SCALE GENOMIC DNA]</scope>
    <source>
        <strain evidence="1 2">RG</strain>
    </source>
</reference>
<evidence type="ECO:0000313" key="1">
    <source>
        <dbReference type="EMBL" id="KVW95529.1"/>
    </source>
</evidence>
<proteinExistence type="predicted"/>
<accession>A0A106BN73</accession>
<name>A0A106BN73_THIDE</name>
<sequence length="107" mass="11817">MNAIMKFVGALLAGTDIRHGRYLIQIAGCNDCHTAGHMQNDGQVPEAEWLTGDAIGWQGPWGTTYAANLRLLFQQIDEKTWLAYVPPGEKVATPYFDFTPKNLPPGQ</sequence>